<dbReference type="GO" id="GO:0140943">
    <property type="term" value="F:histone H4K20 trimethyltransferase activity"/>
    <property type="evidence" value="ECO:0007669"/>
    <property type="project" value="UniProtKB-EC"/>
</dbReference>
<dbReference type="PANTHER" id="PTHR12977">
    <property type="entry name" value="SUPPRESSOR OF VARIEGATION 4-20-RELATED"/>
    <property type="match status" value="1"/>
</dbReference>
<dbReference type="Gene3D" id="1.10.10.1700">
    <property type="entry name" value="Histone-lysine N-methyltransferase"/>
    <property type="match status" value="1"/>
</dbReference>
<dbReference type="CDD" id="cd08589">
    <property type="entry name" value="PI-PLCc_SaPLC1_like"/>
    <property type="match status" value="1"/>
</dbReference>
<dbReference type="GO" id="GO:0006629">
    <property type="term" value="P:lipid metabolic process"/>
    <property type="evidence" value="ECO:0007669"/>
    <property type="project" value="InterPro"/>
</dbReference>
<comment type="function">
    <text evidence="1">Histone methyltransferase that trimethylates 'Lys-20' of histone H4 to form H4K20me3.</text>
</comment>
<dbReference type="SMART" id="SM00317">
    <property type="entry name" value="SET"/>
    <property type="match status" value="1"/>
</dbReference>
<reference evidence="17 18" key="1">
    <citation type="submission" date="2020-07" db="EMBL/GenBank/DDBJ databases">
        <title>Trichoderma asperellum IC-1 whole genome shotgun sequence.</title>
        <authorList>
            <person name="Kanamasa S."/>
            <person name="Takahashi H."/>
        </authorList>
    </citation>
    <scope>NUCLEOTIDE SEQUENCE [LARGE SCALE GENOMIC DNA]</scope>
    <source>
        <strain evidence="17 18">IC-1</strain>
    </source>
</reference>
<keyword evidence="9" id="KW-0949">S-adenosyl-L-methionine</keyword>
<evidence type="ECO:0000256" key="7">
    <source>
        <dbReference type="ARBA" id="ARBA00022603"/>
    </source>
</evidence>
<feature type="region of interest" description="Disordered" evidence="15">
    <location>
        <begin position="586"/>
        <end position="614"/>
    </location>
</feature>
<organism evidence="17 18">
    <name type="scientific">Trichoderma asperellum</name>
    <name type="common">Filamentous fungus</name>
    <dbReference type="NCBI Taxonomy" id="101201"/>
    <lineage>
        <taxon>Eukaryota</taxon>
        <taxon>Fungi</taxon>
        <taxon>Dikarya</taxon>
        <taxon>Ascomycota</taxon>
        <taxon>Pezizomycotina</taxon>
        <taxon>Sordariomycetes</taxon>
        <taxon>Hypocreomycetidae</taxon>
        <taxon>Hypocreales</taxon>
        <taxon>Hypocreaceae</taxon>
        <taxon>Trichoderma</taxon>
    </lineage>
</organism>
<dbReference type="PANTHER" id="PTHR12977:SF4">
    <property type="entry name" value="HISTONE-LYSINE N-METHYLTRANSFERASE KMT5B"/>
    <property type="match status" value="1"/>
</dbReference>
<sequence length="1134" mass="126560">MAPSKAAVATAKKHRLTLNQLAAYDDILTDALVDHAFYWATVPKNRSSYHPSRGIREEDIAKIIQEEVIVKQDLETAEKRLLASDGLKRFVNGLKSDKEKADFVQHLRRYLRIYMLDCPWEVSTTNRYTIVTHEACVIARRYIKRNETIKYLSGIQINITPEEEKEITVRKKDFSIVVSSRKKCTSLFMGPARFANHDCRANAKLMTTGHSTIEIVASRPIEVGEEITVTYSDCYFGENNCECLCRTCEQELRNGWSPEDGAVNVKISVEGDEQKETYSLRRRRRDDSIGGSSRTSSVTPDMRPRIYKTKPKMQKPGTQDASAIPSPTPEATPRGRKRAMEGIATPPITPAKKLKLTSESSDASSRLLSVPSAVSSIADSSSTRSITPSQTYAPETDSTSPEKESPEPDTQTSQTFSVPFLDEKNEKLAYQDAVNTTVEPVSPPHSMGSRASPDMTQAEAPVRAIPRPPQLMTMSISSILNDPSPTDDSIDMYYPFMMNIGATRGPVVESKFELISEPDDVQTEKVQPGEIQTKEKRSEEPKPEEEEHLEETQPVIEVKTTTEIHVETKIEAEVKAEAGPTIEVAAAGISKPKRGKSQKSILKQSAPPPSRVRTPGDYVLTPLLLSEPDMAWIQCSNCSDYFVQQNAYFTRSSCPRCERHSKIYGYAWPKTDKTGPSDKEERILDHRMPSQIPALFVLQNMHEMRWLDPKHSAEVYNLANAWGQDTSNNTALKRGWWLSEIRGVETAVGVATMMQRYLVAAVFALGAVAAPSSESQIVFTKNHSHDDGISRIFAKNGLVWTEGSVRMNHIQVVGSHNSYHVEAPKAERDLQSTFASGAIDLQYSHSALDVQLEHLHVRNLEIDLLADPDGGMFSQPLIRRFAGLGVPNDPALKQKGTKVLHIPDVDYHTSCSTLVSCLQVIKGWMDAHPDSVPLPMMMEFATAEKLGERLGGAKVIPWNTELLDIVDEEIRSVFEASQLLTPDDIRRDGMTLEESILKYGWPDLESARGRIFFLMDNGPVHDVRDAYIEGRPNLEGRVLFTNSAPGQGDCAFQKHNDPSTDANVEFIQAQVRANYWVRTRADEPLDTVLAHNCSTSRRDKALRSGAHIVSTDFPAFGMSARWGCDYAFRGARWV</sequence>
<evidence type="ECO:0000313" key="18">
    <source>
        <dbReference type="Proteomes" id="UP000517252"/>
    </source>
</evidence>
<comment type="subcellular location">
    <subcellularLocation>
        <location evidence="3">Chromosome</location>
    </subcellularLocation>
    <subcellularLocation>
        <location evidence="2">Nucleus</location>
    </subcellularLocation>
</comment>
<dbReference type="SUPFAM" id="SSF51695">
    <property type="entry name" value="PLC-like phosphodiesterases"/>
    <property type="match status" value="1"/>
</dbReference>
<feature type="compositionally biased region" description="Basic and acidic residues" evidence="15">
    <location>
        <begin position="532"/>
        <end position="541"/>
    </location>
</feature>
<dbReference type="Gene3D" id="3.20.20.190">
    <property type="entry name" value="Phosphatidylinositol (PI) phosphodiesterase"/>
    <property type="match status" value="1"/>
</dbReference>
<name>A0A6V8QJL6_TRIAP</name>
<dbReference type="InterPro" id="IPR025783">
    <property type="entry name" value="Set9_fungi"/>
</dbReference>
<dbReference type="GO" id="GO:0005694">
    <property type="term" value="C:chromosome"/>
    <property type="evidence" value="ECO:0007669"/>
    <property type="project" value="UniProtKB-SubCell"/>
</dbReference>
<dbReference type="SUPFAM" id="SSF82199">
    <property type="entry name" value="SET domain"/>
    <property type="match status" value="1"/>
</dbReference>
<dbReference type="GO" id="GO:0008081">
    <property type="term" value="F:phosphoric diester hydrolase activity"/>
    <property type="evidence" value="ECO:0007669"/>
    <property type="project" value="InterPro"/>
</dbReference>
<evidence type="ECO:0000256" key="3">
    <source>
        <dbReference type="ARBA" id="ARBA00004286"/>
    </source>
</evidence>
<dbReference type="AlphaFoldDB" id="A0A6V8QJL6"/>
<keyword evidence="8 17" id="KW-0808">Transferase</keyword>
<protein>
    <recommendedName>
        <fullName evidence="5">Histone-lysine N-methyltransferase SET9</fullName>
        <ecNumber evidence="12">2.1.1.372</ecNumber>
    </recommendedName>
    <alternativeName>
        <fullName evidence="4">Histone-lysine N-methyltransferase set9</fullName>
    </alternativeName>
    <alternativeName>
        <fullName evidence="13">SET domain protein 9</fullName>
    </alternativeName>
</protein>
<evidence type="ECO:0000259" key="16">
    <source>
        <dbReference type="PROSITE" id="PS50280"/>
    </source>
</evidence>
<dbReference type="Gene3D" id="2.170.270.10">
    <property type="entry name" value="SET domain"/>
    <property type="match status" value="1"/>
</dbReference>
<dbReference type="InterPro" id="IPR046341">
    <property type="entry name" value="SET_dom_sf"/>
</dbReference>
<keyword evidence="11" id="KW-0539">Nucleus</keyword>
<keyword evidence="7 17" id="KW-0489">Methyltransferase</keyword>
<evidence type="ECO:0000313" key="17">
    <source>
        <dbReference type="EMBL" id="GFP51946.1"/>
    </source>
</evidence>
<evidence type="ECO:0000256" key="11">
    <source>
        <dbReference type="ARBA" id="ARBA00023242"/>
    </source>
</evidence>
<dbReference type="Pfam" id="PF00856">
    <property type="entry name" value="SET"/>
    <property type="match status" value="1"/>
</dbReference>
<feature type="region of interest" description="Disordered" evidence="15">
    <location>
        <begin position="516"/>
        <end position="552"/>
    </location>
</feature>
<comment type="caution">
    <text evidence="17">The sequence shown here is derived from an EMBL/GenBank/DDBJ whole genome shotgun (WGS) entry which is preliminary data.</text>
</comment>
<feature type="domain" description="SET" evidence="16">
    <location>
        <begin position="118"/>
        <end position="232"/>
    </location>
</feature>
<dbReference type="CDD" id="cd10524">
    <property type="entry name" value="SET_Suv4-20-like"/>
    <property type="match status" value="1"/>
</dbReference>
<dbReference type="Proteomes" id="UP000517252">
    <property type="component" value="Unassembled WGS sequence"/>
</dbReference>
<dbReference type="PROSITE" id="PS51567">
    <property type="entry name" value="SAM_MT43_SUVAR420_1"/>
    <property type="match status" value="1"/>
</dbReference>
<dbReference type="PROSITE" id="PS50280">
    <property type="entry name" value="SET"/>
    <property type="match status" value="1"/>
</dbReference>
<feature type="compositionally biased region" description="Low complexity" evidence="15">
    <location>
        <begin position="357"/>
        <end position="387"/>
    </location>
</feature>
<dbReference type="InterPro" id="IPR039977">
    <property type="entry name" value="Suv4-20/Set9"/>
</dbReference>
<evidence type="ECO:0000256" key="1">
    <source>
        <dbReference type="ARBA" id="ARBA00001984"/>
    </source>
</evidence>
<evidence type="ECO:0000256" key="6">
    <source>
        <dbReference type="ARBA" id="ARBA00022454"/>
    </source>
</evidence>
<evidence type="ECO:0000256" key="8">
    <source>
        <dbReference type="ARBA" id="ARBA00022679"/>
    </source>
</evidence>
<dbReference type="Pfam" id="PF16670">
    <property type="entry name" value="PI-PLC-C1"/>
    <property type="match status" value="1"/>
</dbReference>
<dbReference type="GO" id="GO:0032259">
    <property type="term" value="P:methylation"/>
    <property type="evidence" value="ECO:0007669"/>
    <property type="project" value="UniProtKB-KW"/>
</dbReference>
<keyword evidence="10" id="KW-0156">Chromatin regulator</keyword>
<evidence type="ECO:0000256" key="14">
    <source>
        <dbReference type="ARBA" id="ARBA00048081"/>
    </source>
</evidence>
<evidence type="ECO:0000256" key="13">
    <source>
        <dbReference type="ARBA" id="ARBA00030653"/>
    </source>
</evidence>
<proteinExistence type="predicted"/>
<feature type="compositionally biased region" description="Polar residues" evidence="15">
    <location>
        <begin position="388"/>
        <end position="399"/>
    </location>
</feature>
<evidence type="ECO:0000256" key="12">
    <source>
        <dbReference type="ARBA" id="ARBA00024057"/>
    </source>
</evidence>
<evidence type="ECO:0000256" key="9">
    <source>
        <dbReference type="ARBA" id="ARBA00022691"/>
    </source>
</evidence>
<dbReference type="InterPro" id="IPR041938">
    <property type="entry name" value="Hist-Lys_N-MTase_N"/>
</dbReference>
<evidence type="ECO:0000256" key="4">
    <source>
        <dbReference type="ARBA" id="ARBA00014232"/>
    </source>
</evidence>
<dbReference type="InterPro" id="IPR032075">
    <property type="entry name" value="PI-PLC-C1"/>
</dbReference>
<dbReference type="GO" id="GO:0005634">
    <property type="term" value="C:nucleus"/>
    <property type="evidence" value="ECO:0007669"/>
    <property type="project" value="UniProtKB-SubCell"/>
</dbReference>
<evidence type="ECO:0000256" key="10">
    <source>
        <dbReference type="ARBA" id="ARBA00022853"/>
    </source>
</evidence>
<dbReference type="OrthoDB" id="6627536at2759"/>
<feature type="region of interest" description="Disordered" evidence="15">
    <location>
        <begin position="276"/>
        <end position="414"/>
    </location>
</feature>
<evidence type="ECO:0000256" key="15">
    <source>
        <dbReference type="SAM" id="MobiDB-lite"/>
    </source>
</evidence>
<dbReference type="EMBL" id="BLZH01000001">
    <property type="protein sequence ID" value="GFP51946.1"/>
    <property type="molecule type" value="Genomic_DNA"/>
</dbReference>
<evidence type="ECO:0000256" key="2">
    <source>
        <dbReference type="ARBA" id="ARBA00004123"/>
    </source>
</evidence>
<dbReference type="InterPro" id="IPR017946">
    <property type="entry name" value="PLC-like_Pdiesterase_TIM-brl"/>
</dbReference>
<evidence type="ECO:0000256" key="5">
    <source>
        <dbReference type="ARBA" id="ARBA00015413"/>
    </source>
</evidence>
<dbReference type="InterPro" id="IPR001214">
    <property type="entry name" value="SET_dom"/>
</dbReference>
<dbReference type="EC" id="2.1.1.372" evidence="12"/>
<gene>
    <name evidence="17" type="ORF">TASIC1_0001009800</name>
</gene>
<accession>A0A6V8QJL6</accession>
<comment type="catalytic activity">
    <reaction evidence="14">
        <text>L-lysyl(20)-[histone H4] + 3 S-adenosyl-L-methionine = N(6),N(6),N(6)-trimethyl-L-lysyl(20)-[histone H4] + 3 S-adenosyl-L-homocysteine + 3 H(+)</text>
        <dbReference type="Rhea" id="RHEA:64456"/>
        <dbReference type="Rhea" id="RHEA-COMP:15554"/>
        <dbReference type="Rhea" id="RHEA-COMP:15998"/>
        <dbReference type="ChEBI" id="CHEBI:15378"/>
        <dbReference type="ChEBI" id="CHEBI:29969"/>
        <dbReference type="ChEBI" id="CHEBI:57856"/>
        <dbReference type="ChEBI" id="CHEBI:59789"/>
        <dbReference type="ChEBI" id="CHEBI:61961"/>
        <dbReference type="EC" id="2.1.1.372"/>
    </reaction>
</comment>
<keyword evidence="6" id="KW-0158">Chromosome</keyword>